<evidence type="ECO:0000256" key="1">
    <source>
        <dbReference type="ARBA" id="ARBA00000085"/>
    </source>
</evidence>
<dbReference type="PROSITE" id="PS50109">
    <property type="entry name" value="HIS_KIN"/>
    <property type="match status" value="1"/>
</dbReference>
<proteinExistence type="predicted"/>
<organism evidence="9 10">
    <name type="scientific">Geomonas terrae</name>
    <dbReference type="NCBI Taxonomy" id="2562681"/>
    <lineage>
        <taxon>Bacteria</taxon>
        <taxon>Pseudomonadati</taxon>
        <taxon>Thermodesulfobacteriota</taxon>
        <taxon>Desulfuromonadia</taxon>
        <taxon>Geobacterales</taxon>
        <taxon>Geobacteraceae</taxon>
        <taxon>Geomonas</taxon>
    </lineage>
</organism>
<dbReference type="PROSITE" id="PS50110">
    <property type="entry name" value="RESPONSE_REGULATORY"/>
    <property type="match status" value="1"/>
</dbReference>
<evidence type="ECO:0000256" key="5">
    <source>
        <dbReference type="SAM" id="Coils"/>
    </source>
</evidence>
<feature type="domain" description="PAC" evidence="8">
    <location>
        <begin position="275"/>
        <end position="326"/>
    </location>
</feature>
<feature type="domain" description="Response regulatory" evidence="7">
    <location>
        <begin position="705"/>
        <end position="825"/>
    </location>
</feature>
<dbReference type="PRINTS" id="PR00344">
    <property type="entry name" value="BCTRLSENSOR"/>
</dbReference>
<feature type="modified residue" description="4-aspartylphosphate" evidence="4">
    <location>
        <position position="759"/>
    </location>
</feature>
<dbReference type="SUPFAM" id="SSF54427">
    <property type="entry name" value="NTF2-like"/>
    <property type="match status" value="1"/>
</dbReference>
<dbReference type="Proteomes" id="UP000306416">
    <property type="component" value="Unassembled WGS sequence"/>
</dbReference>
<dbReference type="InterPro" id="IPR036890">
    <property type="entry name" value="HATPase_C_sf"/>
</dbReference>
<dbReference type="InterPro" id="IPR001789">
    <property type="entry name" value="Sig_transdc_resp-reg_receiver"/>
</dbReference>
<dbReference type="CDD" id="cd00130">
    <property type="entry name" value="PAS"/>
    <property type="match status" value="2"/>
</dbReference>
<evidence type="ECO:0000313" key="10">
    <source>
        <dbReference type="Proteomes" id="UP000306416"/>
    </source>
</evidence>
<dbReference type="CDD" id="cd00082">
    <property type="entry name" value="HisKA"/>
    <property type="match status" value="1"/>
</dbReference>
<evidence type="ECO:0000259" key="7">
    <source>
        <dbReference type="PROSITE" id="PS50110"/>
    </source>
</evidence>
<dbReference type="InterPro" id="IPR037401">
    <property type="entry name" value="SnoaL-like"/>
</dbReference>
<dbReference type="NCBIfam" id="TIGR00229">
    <property type="entry name" value="sensory_box"/>
    <property type="match status" value="1"/>
</dbReference>
<feature type="coiled-coil region" evidence="5">
    <location>
        <begin position="150"/>
        <end position="198"/>
    </location>
</feature>
<dbReference type="SUPFAM" id="SSF52172">
    <property type="entry name" value="CheY-like"/>
    <property type="match status" value="1"/>
</dbReference>
<keyword evidence="3 4" id="KW-0597">Phosphoprotein</keyword>
<evidence type="ECO:0000313" key="9">
    <source>
        <dbReference type="EMBL" id="TGU72439.1"/>
    </source>
</evidence>
<dbReference type="InterPro" id="IPR000014">
    <property type="entry name" value="PAS"/>
</dbReference>
<evidence type="ECO:0000256" key="2">
    <source>
        <dbReference type="ARBA" id="ARBA00012438"/>
    </source>
</evidence>
<dbReference type="PANTHER" id="PTHR43065">
    <property type="entry name" value="SENSOR HISTIDINE KINASE"/>
    <property type="match status" value="1"/>
</dbReference>
<evidence type="ECO:0000256" key="4">
    <source>
        <dbReference type="PROSITE-ProRule" id="PRU00169"/>
    </source>
</evidence>
<dbReference type="Pfam" id="PF00072">
    <property type="entry name" value="Response_reg"/>
    <property type="match status" value="1"/>
</dbReference>
<dbReference type="SUPFAM" id="SSF55874">
    <property type="entry name" value="ATPase domain of HSP90 chaperone/DNA topoisomerase II/histidine kinase"/>
    <property type="match status" value="1"/>
</dbReference>
<dbReference type="SUPFAM" id="SSF55785">
    <property type="entry name" value="PYP-like sensor domain (PAS domain)"/>
    <property type="match status" value="2"/>
</dbReference>
<dbReference type="InterPro" id="IPR011006">
    <property type="entry name" value="CheY-like_superfamily"/>
</dbReference>
<dbReference type="PANTHER" id="PTHR43065:SF42">
    <property type="entry name" value="TWO-COMPONENT SENSOR PPRA"/>
    <property type="match status" value="1"/>
</dbReference>
<dbReference type="Gene3D" id="1.10.287.130">
    <property type="match status" value="1"/>
</dbReference>
<dbReference type="InterPro" id="IPR005467">
    <property type="entry name" value="His_kinase_dom"/>
</dbReference>
<evidence type="ECO:0000259" key="6">
    <source>
        <dbReference type="PROSITE" id="PS50109"/>
    </source>
</evidence>
<dbReference type="SMART" id="SM00091">
    <property type="entry name" value="PAS"/>
    <property type="match status" value="2"/>
</dbReference>
<gene>
    <name evidence="9" type="ORF">E4633_09040</name>
</gene>
<comment type="caution">
    <text evidence="9">The sequence shown here is derived from an EMBL/GenBank/DDBJ whole genome shotgun (WGS) entry which is preliminary data.</text>
</comment>
<dbReference type="Pfam" id="PF08448">
    <property type="entry name" value="PAS_4"/>
    <property type="match status" value="1"/>
</dbReference>
<dbReference type="Pfam" id="PF13188">
    <property type="entry name" value="PAS_8"/>
    <property type="match status" value="1"/>
</dbReference>
<dbReference type="PROSITE" id="PS50113">
    <property type="entry name" value="PAC"/>
    <property type="match status" value="1"/>
</dbReference>
<name>A0A4S1CFZ0_9BACT</name>
<evidence type="ECO:0000259" key="8">
    <source>
        <dbReference type="PROSITE" id="PS50113"/>
    </source>
</evidence>
<dbReference type="InterPro" id="IPR036097">
    <property type="entry name" value="HisK_dim/P_sf"/>
</dbReference>
<protein>
    <recommendedName>
        <fullName evidence="2">histidine kinase</fullName>
        <ecNumber evidence="2">2.7.13.3</ecNumber>
    </recommendedName>
</protein>
<keyword evidence="10" id="KW-1185">Reference proteome</keyword>
<dbReference type="InterPro" id="IPR000700">
    <property type="entry name" value="PAS-assoc_C"/>
</dbReference>
<feature type="domain" description="Histidine kinase" evidence="6">
    <location>
        <begin position="466"/>
        <end position="682"/>
    </location>
</feature>
<dbReference type="AlphaFoldDB" id="A0A4S1CFZ0"/>
<reference evidence="9 10" key="1">
    <citation type="submission" date="2019-04" db="EMBL/GenBank/DDBJ databases">
        <title>Geobacter oryzae sp. nov., ferric-reducing bacteria isolated from paddy soil.</title>
        <authorList>
            <person name="Xu Z."/>
            <person name="Masuda Y."/>
            <person name="Itoh H."/>
            <person name="Senoo K."/>
        </authorList>
    </citation>
    <scope>NUCLEOTIDE SEQUENCE [LARGE SCALE GENOMIC DNA]</scope>
    <source>
        <strain evidence="9 10">Red111</strain>
    </source>
</reference>
<dbReference type="InterPro" id="IPR004358">
    <property type="entry name" value="Sig_transdc_His_kin-like_C"/>
</dbReference>
<comment type="catalytic activity">
    <reaction evidence="1">
        <text>ATP + protein L-histidine = ADP + protein N-phospho-L-histidine.</text>
        <dbReference type="EC" id="2.7.13.3"/>
    </reaction>
</comment>
<dbReference type="InterPro" id="IPR003594">
    <property type="entry name" value="HATPase_dom"/>
</dbReference>
<dbReference type="GO" id="GO:0000155">
    <property type="term" value="F:phosphorelay sensor kinase activity"/>
    <property type="evidence" value="ECO:0007669"/>
    <property type="project" value="InterPro"/>
</dbReference>
<dbReference type="SUPFAM" id="SSF47384">
    <property type="entry name" value="Homodimeric domain of signal transducing histidine kinase"/>
    <property type="match status" value="1"/>
</dbReference>
<dbReference type="InterPro" id="IPR003661">
    <property type="entry name" value="HisK_dim/P_dom"/>
</dbReference>
<dbReference type="Gene3D" id="3.30.450.20">
    <property type="entry name" value="PAS domain"/>
    <property type="match status" value="2"/>
</dbReference>
<dbReference type="Pfam" id="PF00512">
    <property type="entry name" value="HisKA"/>
    <property type="match status" value="1"/>
</dbReference>
<dbReference type="EC" id="2.7.13.3" evidence="2"/>
<sequence length="833" mass="91357">MSQWEGITFMDASSYQEIRELFDNYIRMYSTRDDLLTAWFSDDFSGITGSGDYLVKDREAWVAVTRKDFAQVKDPIHIELKDLSIQLLAETIAVTSSTFVIHLPIEDHILSNKIARLVLIFRREESGWKISHSSISISFGIAAEGEIYPLKDLQDRNRHLEALVAERTAQLSEANEKLKRVNEELAREVEKQKAAELANARLLLRQRAILDNLPMMAWLKNTEGRLEMINEKYARSAGRTVEECLGKTDFDLFPEDMAADYVADDREVCASGKTKHVEEQIATPAGARWHSTFKTPLFDELERVVGTTGIAQDITERKQAEELLSYATSLTSAALESTPDGILVVNRNMEIVRWNRKFAELWDVPEELLVTGVSDPIHPYIASRILKADEFLAKVHGLYARPEASGQDQLALVDGRHFDRYTQPLKIGDEIVGRFWSYRDVTDLKKHQLERLRIEKLESLGLLAGGIAHDFNNILTGVMGNVSIAQLFLDPGHKSSKALEEAEKASVRATELARQLLTFARGGEPVRKVVSLPTIVNESVELGLSGSNVKGMIDIPELIHAIDADEGQMCQVLHNIVINASQAMPGGGTLTVTARNESLAGDNDLGLASGSYVRLTVADQGCGMTEEVMAKIFDPYFTTKAGGNGLGLASVHSIITRHGGHVGVASALGRGTTFTIHLPSIGETYQAHAAEAAAQAAGHQHGGGVVLVMDDEAMIRDLAALMLAELGYRVTTCAEGAEAVQLYEDAFRAGTPFTAVIMDLTIPGGMGGKEAAERILAVDADANLIVSSGYSNDPIMAEYLAYGFRGAVAKPYTIQNLGQKLTSLDTEGREVQW</sequence>
<evidence type="ECO:0000256" key="3">
    <source>
        <dbReference type="ARBA" id="ARBA00022553"/>
    </source>
</evidence>
<dbReference type="InterPro" id="IPR032710">
    <property type="entry name" value="NTF2-like_dom_sf"/>
</dbReference>
<dbReference type="Gene3D" id="3.40.50.2300">
    <property type="match status" value="1"/>
</dbReference>
<dbReference type="Gene3D" id="3.10.450.50">
    <property type="match status" value="1"/>
</dbReference>
<accession>A0A4S1CFZ0</accession>
<dbReference type="Pfam" id="PF02518">
    <property type="entry name" value="HATPase_c"/>
    <property type="match status" value="1"/>
</dbReference>
<dbReference type="Pfam" id="PF13474">
    <property type="entry name" value="SnoaL_3"/>
    <property type="match status" value="1"/>
</dbReference>
<dbReference type="SMART" id="SM00388">
    <property type="entry name" value="HisKA"/>
    <property type="match status" value="1"/>
</dbReference>
<keyword evidence="5" id="KW-0175">Coiled coil</keyword>
<dbReference type="InterPro" id="IPR013656">
    <property type="entry name" value="PAS_4"/>
</dbReference>
<dbReference type="InterPro" id="IPR035965">
    <property type="entry name" value="PAS-like_dom_sf"/>
</dbReference>
<dbReference type="EMBL" id="SRSC01000002">
    <property type="protein sequence ID" value="TGU72439.1"/>
    <property type="molecule type" value="Genomic_DNA"/>
</dbReference>
<dbReference type="Gene3D" id="3.30.565.10">
    <property type="entry name" value="Histidine kinase-like ATPase, C-terminal domain"/>
    <property type="match status" value="1"/>
</dbReference>
<dbReference type="SMART" id="SM00448">
    <property type="entry name" value="REC"/>
    <property type="match status" value="1"/>
</dbReference>
<dbReference type="SMART" id="SM00387">
    <property type="entry name" value="HATPase_c"/>
    <property type="match status" value="1"/>
</dbReference>